<comment type="caution">
    <text evidence="1">The sequence shown here is derived from an EMBL/GenBank/DDBJ whole genome shotgun (WGS) entry which is preliminary data.</text>
</comment>
<feature type="non-terminal residue" evidence="1">
    <location>
        <position position="50"/>
    </location>
</feature>
<sequence length="50" mass="5618">MSKEVLRIVGGYITYGQSAPIRRTCSQNSFVITNRSQFVSIGFSFSSRKL</sequence>
<name>A0A6S7IKS5_PARCT</name>
<dbReference type="Proteomes" id="UP001152795">
    <property type="component" value="Unassembled WGS sequence"/>
</dbReference>
<accession>A0A6S7IKS5</accession>
<reference evidence="1" key="1">
    <citation type="submission" date="2020-04" db="EMBL/GenBank/DDBJ databases">
        <authorList>
            <person name="Alioto T."/>
            <person name="Alioto T."/>
            <person name="Gomez Garrido J."/>
        </authorList>
    </citation>
    <scope>NUCLEOTIDE SEQUENCE</scope>
    <source>
        <strain evidence="1">A484AB</strain>
    </source>
</reference>
<keyword evidence="2" id="KW-1185">Reference proteome</keyword>
<organism evidence="1 2">
    <name type="scientific">Paramuricea clavata</name>
    <name type="common">Red gorgonian</name>
    <name type="synonym">Violescent sea-whip</name>
    <dbReference type="NCBI Taxonomy" id="317549"/>
    <lineage>
        <taxon>Eukaryota</taxon>
        <taxon>Metazoa</taxon>
        <taxon>Cnidaria</taxon>
        <taxon>Anthozoa</taxon>
        <taxon>Octocorallia</taxon>
        <taxon>Malacalcyonacea</taxon>
        <taxon>Plexauridae</taxon>
        <taxon>Paramuricea</taxon>
    </lineage>
</organism>
<evidence type="ECO:0000313" key="2">
    <source>
        <dbReference type="Proteomes" id="UP001152795"/>
    </source>
</evidence>
<evidence type="ECO:0000313" key="1">
    <source>
        <dbReference type="EMBL" id="CAB4003368.1"/>
    </source>
</evidence>
<proteinExistence type="predicted"/>
<protein>
    <submittedName>
        <fullName evidence="1">Uncharacterized protein</fullName>
    </submittedName>
</protein>
<dbReference type="EMBL" id="CACRXK020004612">
    <property type="protein sequence ID" value="CAB4003368.1"/>
    <property type="molecule type" value="Genomic_DNA"/>
</dbReference>
<feature type="non-terminal residue" evidence="1">
    <location>
        <position position="1"/>
    </location>
</feature>
<gene>
    <name evidence="1" type="ORF">PACLA_8A018230</name>
</gene>
<dbReference type="AlphaFoldDB" id="A0A6S7IKS5"/>